<dbReference type="Proteomes" id="UP000069654">
    <property type="component" value="Unassembled WGS sequence"/>
</dbReference>
<keyword evidence="1 2" id="KW-0812">Transmembrane</keyword>
<gene>
    <name evidence="2" type="ORF">RMCT_2015</name>
</gene>
<dbReference type="AlphaFoldDB" id="A0A100XEB2"/>
<dbReference type="Pfam" id="PF11255">
    <property type="entry name" value="DUF3054"/>
    <property type="match status" value="1"/>
</dbReference>
<dbReference type="OrthoDB" id="3698172at2"/>
<protein>
    <submittedName>
        <fullName evidence="2">Transmembrane protein</fullName>
    </submittedName>
</protein>
<feature type="transmembrane region" description="Helical" evidence="1">
    <location>
        <begin position="42"/>
        <end position="61"/>
    </location>
</feature>
<comment type="caution">
    <text evidence="2">The sequence shown here is derived from an EMBL/GenBank/DDBJ whole genome shotgun (WGS) entry which is preliminary data.</text>
</comment>
<dbReference type="RefSeq" id="WP_003924504.1">
    <property type="nucleotide sequence ID" value="NZ_BCTB01000012.1"/>
</dbReference>
<dbReference type="OMA" id="TFTHGAV"/>
<accession>A0A100XEB2</accession>
<organism evidence="2 3">
    <name type="scientific">Mycolicibacterium thermoresistibile</name>
    <name type="common">Mycobacterium thermoresistibile</name>
    <dbReference type="NCBI Taxonomy" id="1797"/>
    <lineage>
        <taxon>Bacteria</taxon>
        <taxon>Bacillati</taxon>
        <taxon>Actinomycetota</taxon>
        <taxon>Actinomycetes</taxon>
        <taxon>Mycobacteriales</taxon>
        <taxon>Mycobacteriaceae</taxon>
        <taxon>Mycolicibacterium</taxon>
    </lineage>
</organism>
<name>A0A100XEB2_MYCTH</name>
<feature type="transmembrane region" description="Helical" evidence="1">
    <location>
        <begin position="12"/>
        <end position="30"/>
    </location>
</feature>
<sequence>MTVDSRLPARAAGTALAADLVCVVVFAALGRRSHAEGLTATGIATTAWPFLVGTLVGWLLVRAWRRPLTLAPTGVAVWAATIVVGMLLRAATSRGIAPSFIVVASLVTGALLLGWRGVAAVVARRRGDG</sequence>
<reference evidence="2 3" key="1">
    <citation type="journal article" date="2016" name="Genome Announc.">
        <title>Draft Genome Sequences of Five Rapidly Growing Mycobacterium Species, M. thermoresistibile, M. fortuitum subsp. acetamidolyticum, M. canariasense, M. brisbanense, and M. novocastrense.</title>
        <authorList>
            <person name="Katahira K."/>
            <person name="Ogura Y."/>
            <person name="Gotoh Y."/>
            <person name="Hayashi T."/>
        </authorList>
    </citation>
    <scope>NUCLEOTIDE SEQUENCE [LARGE SCALE GENOMIC DNA]</scope>
    <source>
        <strain evidence="2 3">JCM6362</strain>
    </source>
</reference>
<reference evidence="3" key="2">
    <citation type="submission" date="2016-02" db="EMBL/GenBank/DDBJ databases">
        <title>Draft genome sequence of five rapidly growing Mycobacterium species.</title>
        <authorList>
            <person name="Katahira K."/>
            <person name="Gotou Y."/>
            <person name="Iida K."/>
            <person name="Ogura Y."/>
            <person name="Hayashi T."/>
        </authorList>
    </citation>
    <scope>NUCLEOTIDE SEQUENCE [LARGE SCALE GENOMIC DNA]</scope>
    <source>
        <strain evidence="3">JCM6362</strain>
    </source>
</reference>
<evidence type="ECO:0000313" key="2">
    <source>
        <dbReference type="EMBL" id="GAT15045.1"/>
    </source>
</evidence>
<evidence type="ECO:0000256" key="1">
    <source>
        <dbReference type="SAM" id="Phobius"/>
    </source>
</evidence>
<dbReference type="STRING" id="1797.RMCT_2015"/>
<feature type="transmembrane region" description="Helical" evidence="1">
    <location>
        <begin position="68"/>
        <end position="88"/>
    </location>
</feature>
<proteinExistence type="predicted"/>
<keyword evidence="1" id="KW-0472">Membrane</keyword>
<dbReference type="EMBL" id="BCTB01000012">
    <property type="protein sequence ID" value="GAT15045.1"/>
    <property type="molecule type" value="Genomic_DNA"/>
</dbReference>
<keyword evidence="1" id="KW-1133">Transmembrane helix</keyword>
<feature type="transmembrane region" description="Helical" evidence="1">
    <location>
        <begin position="100"/>
        <end position="123"/>
    </location>
</feature>
<dbReference type="InterPro" id="IPR021414">
    <property type="entry name" value="DUF3054"/>
</dbReference>
<evidence type="ECO:0000313" key="3">
    <source>
        <dbReference type="Proteomes" id="UP000069654"/>
    </source>
</evidence>